<organism evidence="2">
    <name type="scientific">Rhizophora mucronata</name>
    <name type="common">Asiatic mangrove</name>
    <dbReference type="NCBI Taxonomy" id="61149"/>
    <lineage>
        <taxon>Eukaryota</taxon>
        <taxon>Viridiplantae</taxon>
        <taxon>Streptophyta</taxon>
        <taxon>Embryophyta</taxon>
        <taxon>Tracheophyta</taxon>
        <taxon>Spermatophyta</taxon>
        <taxon>Magnoliopsida</taxon>
        <taxon>eudicotyledons</taxon>
        <taxon>Gunneridae</taxon>
        <taxon>Pentapetalae</taxon>
        <taxon>rosids</taxon>
        <taxon>fabids</taxon>
        <taxon>Malpighiales</taxon>
        <taxon>Rhizophoraceae</taxon>
        <taxon>Rhizophora</taxon>
    </lineage>
</organism>
<keyword evidence="1" id="KW-1133">Transmembrane helix</keyword>
<protein>
    <submittedName>
        <fullName evidence="2">Uncharacterized protein</fullName>
    </submittedName>
</protein>
<feature type="transmembrane region" description="Helical" evidence="1">
    <location>
        <begin position="20"/>
        <end position="42"/>
    </location>
</feature>
<proteinExistence type="predicted"/>
<keyword evidence="1" id="KW-0812">Transmembrane</keyword>
<evidence type="ECO:0000313" key="2">
    <source>
        <dbReference type="EMBL" id="MBX45643.1"/>
    </source>
</evidence>
<name>A0A2P2NT88_RHIMU</name>
<dbReference type="EMBL" id="GGEC01065159">
    <property type="protein sequence ID" value="MBX45643.1"/>
    <property type="molecule type" value="Transcribed_RNA"/>
</dbReference>
<evidence type="ECO:0000256" key="1">
    <source>
        <dbReference type="SAM" id="Phobius"/>
    </source>
</evidence>
<keyword evidence="1" id="KW-0472">Membrane</keyword>
<reference evidence="2" key="1">
    <citation type="submission" date="2018-02" db="EMBL/GenBank/DDBJ databases">
        <title>Rhizophora mucronata_Transcriptome.</title>
        <authorList>
            <person name="Meera S.P."/>
            <person name="Sreeshan A."/>
            <person name="Augustine A."/>
        </authorList>
    </citation>
    <scope>NUCLEOTIDE SEQUENCE</scope>
    <source>
        <tissue evidence="2">Leaf</tissue>
    </source>
</reference>
<dbReference type="AlphaFoldDB" id="A0A2P2NT88"/>
<sequence>MSLLKMILCFVVSDNEFYVIWEVVLGAYLFLWGLNAINLIFVRLID</sequence>
<accession>A0A2P2NT88</accession>